<dbReference type="PANTHER" id="PTHR14614">
    <property type="entry name" value="HEPATOCELLULAR CARCINOMA-ASSOCIATED ANTIGEN"/>
    <property type="match status" value="1"/>
</dbReference>
<dbReference type="VEuPathDB" id="CryptoDB:Cvel_18602"/>
<evidence type="ECO:0000313" key="2">
    <source>
        <dbReference type="EMBL" id="CEM17843.1"/>
    </source>
</evidence>
<feature type="compositionally biased region" description="Basic and acidic residues" evidence="1">
    <location>
        <begin position="251"/>
        <end position="264"/>
    </location>
</feature>
<sequence>MTSGTAGAAQLRTISAERYASLVSTQTTGWQVWDAALSLRDFLLSSDFVRTSFPDTFGKLQACRKSLSILELGSGTGFLGQSVAVFLEQELGETETAEGDGKDGSPSSPISCVCMTEMTHGGAFEVLKANVHLNAEAGAVPLRRLRAVPCDWAWLCRVAEGKVKKHSQMAEEEEGGAGPVASSHVPPPPASEAASPVSLQESKSEDGRQRASGKGALSVVVAAPVLTDFVPVVVPRSTATATQTGKATRSPRKDHSEGLGDERCPPATCSKSERGNAAEKGDGPLERSGVEKSSAETGGGLKHEAVPCASTLLNVQWDLIIGSDLVYSEEGARLLPRALAALLSSSPDAICLYAHTKHRIETCDHILFASLESNGLSFKEIQMKTPGTEDESERPPSPPLYEDPFPELRVAIYEIRVCKEKKQN</sequence>
<protein>
    <submittedName>
        <fullName evidence="2">Uncharacterized protein</fullName>
    </submittedName>
</protein>
<dbReference type="AlphaFoldDB" id="A0A0G4FTU1"/>
<proteinExistence type="predicted"/>
<feature type="region of interest" description="Disordered" evidence="1">
    <location>
        <begin position="384"/>
        <end position="404"/>
    </location>
</feature>
<feature type="compositionally biased region" description="Polar residues" evidence="1">
    <location>
        <begin position="238"/>
        <end position="247"/>
    </location>
</feature>
<dbReference type="Pfam" id="PF10294">
    <property type="entry name" value="Methyltransf_16"/>
    <property type="match status" value="1"/>
</dbReference>
<name>A0A0G4FTU1_9ALVE</name>
<feature type="region of interest" description="Disordered" evidence="1">
    <location>
        <begin position="238"/>
        <end position="301"/>
    </location>
</feature>
<evidence type="ECO:0000256" key="1">
    <source>
        <dbReference type="SAM" id="MobiDB-lite"/>
    </source>
</evidence>
<dbReference type="InterPro" id="IPR029063">
    <property type="entry name" value="SAM-dependent_MTases_sf"/>
</dbReference>
<accession>A0A0G4FTU1</accession>
<organism evidence="2">
    <name type="scientific">Chromera velia CCMP2878</name>
    <dbReference type="NCBI Taxonomy" id="1169474"/>
    <lineage>
        <taxon>Eukaryota</taxon>
        <taxon>Sar</taxon>
        <taxon>Alveolata</taxon>
        <taxon>Colpodellida</taxon>
        <taxon>Chromeraceae</taxon>
        <taxon>Chromera</taxon>
    </lineage>
</organism>
<reference evidence="2" key="1">
    <citation type="submission" date="2014-11" db="EMBL/GenBank/DDBJ databases">
        <authorList>
            <person name="Otto D Thomas"/>
            <person name="Naeem Raeece"/>
        </authorList>
    </citation>
    <scope>NUCLEOTIDE SEQUENCE</scope>
</reference>
<feature type="region of interest" description="Disordered" evidence="1">
    <location>
        <begin position="167"/>
        <end position="211"/>
    </location>
</feature>
<feature type="compositionally biased region" description="Basic and acidic residues" evidence="1">
    <location>
        <begin position="271"/>
        <end position="294"/>
    </location>
</feature>
<dbReference type="Gene3D" id="3.40.50.150">
    <property type="entry name" value="Vaccinia Virus protein VP39"/>
    <property type="match status" value="1"/>
</dbReference>
<dbReference type="PANTHER" id="PTHR14614:SF132">
    <property type="entry name" value="PROTEIN-LYSINE METHYLTRANSFERASE C42C1.13"/>
    <property type="match status" value="1"/>
</dbReference>
<gene>
    <name evidence="2" type="ORF">Cvel_18602</name>
</gene>
<dbReference type="EMBL" id="CDMZ01000609">
    <property type="protein sequence ID" value="CEM17843.1"/>
    <property type="molecule type" value="Genomic_DNA"/>
</dbReference>
<dbReference type="InterPro" id="IPR019410">
    <property type="entry name" value="Methyltransf_16"/>
</dbReference>